<dbReference type="EMBL" id="LFIW01001556">
    <property type="protein sequence ID" value="KZL81786.1"/>
    <property type="molecule type" value="Genomic_DNA"/>
</dbReference>
<gene>
    <name evidence="2" type="ORF">CI238_01779</name>
</gene>
<keyword evidence="3" id="KW-1185">Reference proteome</keyword>
<organism evidence="2 3">
    <name type="scientific">Colletotrichum incanum</name>
    <name type="common">Soybean anthracnose fungus</name>
    <dbReference type="NCBI Taxonomy" id="1573173"/>
    <lineage>
        <taxon>Eukaryota</taxon>
        <taxon>Fungi</taxon>
        <taxon>Dikarya</taxon>
        <taxon>Ascomycota</taxon>
        <taxon>Pezizomycotina</taxon>
        <taxon>Sordariomycetes</taxon>
        <taxon>Hypocreomycetidae</taxon>
        <taxon>Glomerellales</taxon>
        <taxon>Glomerellaceae</taxon>
        <taxon>Colletotrichum</taxon>
        <taxon>Colletotrichum spaethianum species complex</taxon>
    </lineage>
</organism>
<protein>
    <recommendedName>
        <fullName evidence="4">NAD-specific glutamate dehydrogenase</fullName>
    </recommendedName>
</protein>
<feature type="region of interest" description="Disordered" evidence="1">
    <location>
        <begin position="148"/>
        <end position="189"/>
    </location>
</feature>
<dbReference type="AlphaFoldDB" id="A0A167BV86"/>
<dbReference type="Proteomes" id="UP000076584">
    <property type="component" value="Unassembled WGS sequence"/>
</dbReference>
<name>A0A167BV86_COLIC</name>
<proteinExistence type="predicted"/>
<accession>A0A167BV86</accession>
<comment type="caution">
    <text evidence="2">The sequence shown here is derived from an EMBL/GenBank/DDBJ whole genome shotgun (WGS) entry which is preliminary data.</text>
</comment>
<evidence type="ECO:0000313" key="3">
    <source>
        <dbReference type="Proteomes" id="UP000076584"/>
    </source>
</evidence>
<reference evidence="2 3" key="1">
    <citation type="submission" date="2015-06" db="EMBL/GenBank/DDBJ databases">
        <title>Survival trade-offs in plant roots during colonization by closely related pathogenic and mutualistic fungi.</title>
        <authorList>
            <person name="Hacquard S."/>
            <person name="Kracher B."/>
            <person name="Hiruma K."/>
            <person name="Weinman A."/>
            <person name="Muench P."/>
            <person name="Garrido Oter R."/>
            <person name="Ver Loren van Themaat E."/>
            <person name="Dallerey J.-F."/>
            <person name="Damm U."/>
            <person name="Henrissat B."/>
            <person name="Lespinet O."/>
            <person name="Thon M."/>
            <person name="Kemen E."/>
            <person name="McHardy A.C."/>
            <person name="Schulze-Lefert P."/>
            <person name="O'Connell R.J."/>
        </authorList>
    </citation>
    <scope>NUCLEOTIDE SEQUENCE [LARGE SCALE GENOMIC DNA]</scope>
    <source>
        <strain evidence="2 3">MAFF 238704</strain>
    </source>
</reference>
<sequence>MSFNAKKKHNLVHLEHVAAVLLELLNLVAGVDLLAAHLGLGVDGLHQHVSDVRHRPRGTAQVEAALVADVRLHDITHGLAHAVLDVDLAGLVAGEGGTEVGDDAGVDVGFPLLAVQVLLALVAGAEIQQDGADLLATGLLQGAVLDEGAEGRQTGTETGHDEGRLGGGGQLHDGGLDGGDDGGADGEGGEVARGVAEAVAAARVDPVDNDDHEGDGVGGDGLSGCDGVLAALKRGDDADEVVERGAGRGELLENVDIGDKVDLGALLEVGGALGTTKAGQDGLLALVRGELGQSLVEALGRLAEHVDVLLEGLIDSAGLEGGRVLAGGHLDEGLRVEAVPGDELADFLFVVLGVDAEGLANVVGEARVAEVELDVEDVAVVGLGREAAVLLDSDGVRLDGQLGAERGLRAVGLLEGEALGGGLPVDELGGLLGLLLVEADEAVGLDGRGKGADDNALGELGPGGLGLDLAQGLAKGLLGLGKGESEALVEGDLGNLLGGDIGAGDLEEGELQQDLDSLSLLLGDGGLSGVQDVQLNGLVLDLLEHDG</sequence>
<evidence type="ECO:0000256" key="1">
    <source>
        <dbReference type="SAM" id="MobiDB-lite"/>
    </source>
</evidence>
<feature type="compositionally biased region" description="Acidic residues" evidence="1">
    <location>
        <begin position="178"/>
        <end position="188"/>
    </location>
</feature>
<evidence type="ECO:0008006" key="4">
    <source>
        <dbReference type="Google" id="ProtNLM"/>
    </source>
</evidence>
<evidence type="ECO:0000313" key="2">
    <source>
        <dbReference type="EMBL" id="KZL81786.1"/>
    </source>
</evidence>